<evidence type="ECO:0000313" key="9">
    <source>
        <dbReference type="EMBL" id="TPG10022.1"/>
    </source>
</evidence>
<proteinExistence type="inferred from homology"/>
<dbReference type="EMBL" id="RCZK01000012">
    <property type="protein sequence ID" value="TPG10022.1"/>
    <property type="molecule type" value="Genomic_DNA"/>
</dbReference>
<evidence type="ECO:0000256" key="5">
    <source>
        <dbReference type="ARBA" id="ARBA00022989"/>
    </source>
</evidence>
<dbReference type="Gene3D" id="3.30.240.20">
    <property type="entry name" value="bsu07140 like domains"/>
    <property type="match status" value="1"/>
</dbReference>
<evidence type="ECO:0000256" key="4">
    <source>
        <dbReference type="ARBA" id="ARBA00022692"/>
    </source>
</evidence>
<feature type="transmembrane region" description="Helical" evidence="7">
    <location>
        <begin position="40"/>
        <end position="60"/>
    </location>
</feature>
<feature type="transmembrane region" description="Helical" evidence="7">
    <location>
        <begin position="6"/>
        <end position="28"/>
    </location>
</feature>
<name>A0A502CBA6_9SPHN</name>
<dbReference type="RefSeq" id="WP_140872445.1">
    <property type="nucleotide sequence ID" value="NZ_RCZK01000012.1"/>
</dbReference>
<sequence>MTDMTVPDALIRAVVFSLVALVWVIALVRVAGVRSLSKMTAFDFVVTLATGSLLANASAASGWVTFVQSVAALTVLMAAQVGLAFARRTRAVRRMIENEPLLLMRNGAFLDDALRKGRVTHEDLRAKLRQANIADPRAVAFMVLETTGDIAILTHTDLGEEMMAGVRGG</sequence>
<evidence type="ECO:0000256" key="6">
    <source>
        <dbReference type="ARBA" id="ARBA00023136"/>
    </source>
</evidence>
<keyword evidence="10" id="KW-1185">Reference proteome</keyword>
<dbReference type="PANTHER" id="PTHR34582">
    <property type="entry name" value="UPF0702 TRANSMEMBRANE PROTEIN YCAP"/>
    <property type="match status" value="1"/>
</dbReference>
<comment type="caution">
    <text evidence="9">The sequence shown here is derived from an EMBL/GenBank/DDBJ whole genome shotgun (WGS) entry which is preliminary data.</text>
</comment>
<protein>
    <submittedName>
        <fullName evidence="9">DUF421 domain-containing protein</fullName>
    </submittedName>
</protein>
<evidence type="ECO:0000313" key="10">
    <source>
        <dbReference type="Proteomes" id="UP000318413"/>
    </source>
</evidence>
<evidence type="ECO:0000256" key="7">
    <source>
        <dbReference type="SAM" id="Phobius"/>
    </source>
</evidence>
<reference evidence="9 10" key="1">
    <citation type="journal article" date="2019" name="Environ. Microbiol.">
        <title>Species interactions and distinct microbial communities in high Arctic permafrost affected cryosols are associated with the CH4 and CO2 gas fluxes.</title>
        <authorList>
            <person name="Altshuler I."/>
            <person name="Hamel J."/>
            <person name="Turney S."/>
            <person name="Magnuson E."/>
            <person name="Levesque R."/>
            <person name="Greer C."/>
            <person name="Whyte L.G."/>
        </authorList>
    </citation>
    <scope>NUCLEOTIDE SEQUENCE [LARGE SCALE GENOMIC DNA]</scope>
    <source>
        <strain evidence="9 10">S5.1</strain>
    </source>
</reference>
<evidence type="ECO:0000256" key="3">
    <source>
        <dbReference type="ARBA" id="ARBA00022475"/>
    </source>
</evidence>
<dbReference type="Pfam" id="PF04239">
    <property type="entry name" value="DUF421"/>
    <property type="match status" value="1"/>
</dbReference>
<dbReference type="InterPro" id="IPR023090">
    <property type="entry name" value="UPF0702_alpha/beta_dom_sf"/>
</dbReference>
<comment type="similarity">
    <text evidence="2">Belongs to the UPF0702 family.</text>
</comment>
<feature type="transmembrane region" description="Helical" evidence="7">
    <location>
        <begin position="66"/>
        <end position="86"/>
    </location>
</feature>
<gene>
    <name evidence="9" type="ORF">EAH84_13020</name>
</gene>
<dbReference type="InterPro" id="IPR007353">
    <property type="entry name" value="DUF421"/>
</dbReference>
<dbReference type="OrthoDB" id="9793799at2"/>
<keyword evidence="5 7" id="KW-1133">Transmembrane helix</keyword>
<dbReference type="AlphaFoldDB" id="A0A502CBA6"/>
<comment type="subcellular location">
    <subcellularLocation>
        <location evidence="1">Cell membrane</location>
        <topology evidence="1">Multi-pass membrane protein</topology>
    </subcellularLocation>
</comment>
<dbReference type="Proteomes" id="UP000318413">
    <property type="component" value="Unassembled WGS sequence"/>
</dbReference>
<accession>A0A502CBA6</accession>
<keyword evidence="6 7" id="KW-0472">Membrane</keyword>
<dbReference type="PANTHER" id="PTHR34582:SF6">
    <property type="entry name" value="UPF0702 TRANSMEMBRANE PROTEIN YCAP"/>
    <property type="match status" value="1"/>
</dbReference>
<keyword evidence="3" id="KW-1003">Cell membrane</keyword>
<evidence type="ECO:0000256" key="1">
    <source>
        <dbReference type="ARBA" id="ARBA00004651"/>
    </source>
</evidence>
<dbReference type="GO" id="GO:0005886">
    <property type="term" value="C:plasma membrane"/>
    <property type="evidence" value="ECO:0007669"/>
    <property type="project" value="UniProtKB-SubCell"/>
</dbReference>
<keyword evidence="4 7" id="KW-0812">Transmembrane</keyword>
<feature type="domain" description="YetF C-terminal" evidence="8">
    <location>
        <begin position="88"/>
        <end position="157"/>
    </location>
</feature>
<organism evidence="9 10">
    <name type="scientific">Sphingomonas oligophenolica</name>
    <dbReference type="NCBI Taxonomy" id="301154"/>
    <lineage>
        <taxon>Bacteria</taxon>
        <taxon>Pseudomonadati</taxon>
        <taxon>Pseudomonadota</taxon>
        <taxon>Alphaproteobacteria</taxon>
        <taxon>Sphingomonadales</taxon>
        <taxon>Sphingomonadaceae</taxon>
        <taxon>Sphingomonas</taxon>
    </lineage>
</organism>
<evidence type="ECO:0000256" key="2">
    <source>
        <dbReference type="ARBA" id="ARBA00006448"/>
    </source>
</evidence>
<evidence type="ECO:0000259" key="8">
    <source>
        <dbReference type="Pfam" id="PF04239"/>
    </source>
</evidence>